<dbReference type="Proteomes" id="UP000199478">
    <property type="component" value="Unassembled WGS sequence"/>
</dbReference>
<dbReference type="GO" id="GO:0016020">
    <property type="term" value="C:membrane"/>
    <property type="evidence" value="ECO:0007669"/>
    <property type="project" value="UniProtKB-SubCell"/>
</dbReference>
<evidence type="ECO:0000313" key="2">
    <source>
        <dbReference type="EMBL" id="SFR55768.1"/>
    </source>
</evidence>
<dbReference type="EMBL" id="FOYP01000002">
    <property type="protein sequence ID" value="SFR55768.1"/>
    <property type="molecule type" value="Genomic_DNA"/>
</dbReference>
<dbReference type="AlphaFoldDB" id="A0A1I6HN02"/>
<proteinExistence type="predicted"/>
<dbReference type="STRING" id="390270.SAMN04488005_2867"/>
<keyword evidence="1" id="KW-0732">Signal</keyword>
<keyword evidence="3" id="KW-1185">Reference proteome</keyword>
<name>A0A1I6HN02_9RHOB</name>
<protein>
    <submittedName>
        <fullName evidence="2">Type IV pili methyl-accepting chemotaxis transducer N-term</fullName>
    </submittedName>
</protein>
<organism evidence="2 3">
    <name type="scientific">Yoonia tamlensis</name>
    <dbReference type="NCBI Taxonomy" id="390270"/>
    <lineage>
        <taxon>Bacteria</taxon>
        <taxon>Pseudomonadati</taxon>
        <taxon>Pseudomonadota</taxon>
        <taxon>Alphaproteobacteria</taxon>
        <taxon>Rhodobacterales</taxon>
        <taxon>Paracoccaceae</taxon>
        <taxon>Yoonia</taxon>
    </lineage>
</organism>
<feature type="chain" id="PRO_5011745441" evidence="1">
    <location>
        <begin position="31"/>
        <end position="305"/>
    </location>
</feature>
<accession>A0A1I6HN02</accession>
<feature type="signal peptide" evidence="1">
    <location>
        <begin position="1"/>
        <end position="30"/>
    </location>
</feature>
<evidence type="ECO:0000313" key="3">
    <source>
        <dbReference type="Proteomes" id="UP000199478"/>
    </source>
</evidence>
<evidence type="ECO:0000256" key="1">
    <source>
        <dbReference type="SAM" id="SignalP"/>
    </source>
</evidence>
<reference evidence="3" key="1">
    <citation type="submission" date="2016-10" db="EMBL/GenBank/DDBJ databases">
        <authorList>
            <person name="Varghese N."/>
            <person name="Submissions S."/>
        </authorList>
    </citation>
    <scope>NUCLEOTIDE SEQUENCE [LARGE SCALE GENOMIC DNA]</scope>
    <source>
        <strain evidence="3">DSM 26879</strain>
    </source>
</reference>
<gene>
    <name evidence="2" type="ORF">SAMN04488005_2867</name>
</gene>
<sequence>MPGKSRTTSPKQIVAAIFAGLIGLASPALAQTTAAADAVYMAGAERVHVGGLMRETAQRIAVASCFHDAGIETAVYAGQITQGIADYDSYLVALTEGDAAYGIDTAEETRKLVSTIYSVTSQWDRFKEAALGRLNGEGPTDGTDYVSRHNLNMMHTSKYLLREIIAEYAIPPALLQSDAFTLDILTRQPALANQISKEACGLITGNTVMGSTSRYVKSVDRFDASMGALINGFAGLGVSAPPTAEVRAALEDIAADWAVLKTRLDQVAGSNDVALALDIDRQFAAINAKFAALIPAYVTASKAGI</sequence>